<name>A0A5B9D6G1_9ARCH</name>
<dbReference type="Gene3D" id="6.10.30.10">
    <property type="match status" value="1"/>
</dbReference>
<dbReference type="OrthoDB" id="9573at2157"/>
<keyword evidence="4" id="KW-1185">Reference proteome</keyword>
<dbReference type="InterPro" id="IPR002878">
    <property type="entry name" value="ChsH2_C"/>
</dbReference>
<proteinExistence type="predicted"/>
<dbReference type="InterPro" id="IPR022002">
    <property type="entry name" value="ChsH2_Znr"/>
</dbReference>
<dbReference type="AlphaFoldDB" id="A0A5B9D6G1"/>
<feature type="domain" description="ChsH2 C-terminal OB-fold" evidence="1">
    <location>
        <begin position="49"/>
        <end position="119"/>
    </location>
</feature>
<organism evidence="3 4">
    <name type="scientific">Promethearchaeum syntrophicum</name>
    <dbReference type="NCBI Taxonomy" id="2594042"/>
    <lineage>
        <taxon>Archaea</taxon>
        <taxon>Promethearchaeati</taxon>
        <taxon>Promethearchaeota</taxon>
        <taxon>Promethearchaeia</taxon>
        <taxon>Promethearchaeales</taxon>
        <taxon>Promethearchaeaceae</taxon>
        <taxon>Promethearchaeum</taxon>
    </lineage>
</organism>
<dbReference type="PANTHER" id="PTHR34075:SF5">
    <property type="entry name" value="BLR3430 PROTEIN"/>
    <property type="match status" value="1"/>
</dbReference>
<evidence type="ECO:0000313" key="4">
    <source>
        <dbReference type="Proteomes" id="UP000321408"/>
    </source>
</evidence>
<feature type="domain" description="ChsH2 rubredoxin-like zinc ribbon" evidence="2">
    <location>
        <begin position="16"/>
        <end position="46"/>
    </location>
</feature>
<dbReference type="Pfam" id="PF01796">
    <property type="entry name" value="OB_ChsH2_C"/>
    <property type="match status" value="1"/>
</dbReference>
<dbReference type="InterPro" id="IPR012340">
    <property type="entry name" value="NA-bd_OB-fold"/>
</dbReference>
<evidence type="ECO:0000259" key="1">
    <source>
        <dbReference type="Pfam" id="PF01796"/>
    </source>
</evidence>
<dbReference type="SUPFAM" id="SSF50249">
    <property type="entry name" value="Nucleic acid-binding proteins"/>
    <property type="match status" value="1"/>
</dbReference>
<dbReference type="EMBL" id="CP042905">
    <property type="protein sequence ID" value="QEE14622.1"/>
    <property type="molecule type" value="Genomic_DNA"/>
</dbReference>
<reference evidence="3 4" key="1">
    <citation type="journal article" date="2020" name="Nature">
        <title>Isolation of an archaeon at the prokaryote-eukaryote interface.</title>
        <authorList>
            <person name="Imachi H."/>
            <person name="Nobu M.K."/>
            <person name="Nakahara N."/>
            <person name="Morono Y."/>
            <person name="Ogawara M."/>
            <person name="Takaki Y."/>
            <person name="Takano Y."/>
            <person name="Uematsu K."/>
            <person name="Ikuta T."/>
            <person name="Ito M."/>
            <person name="Matsui Y."/>
            <person name="Miyazaki M."/>
            <person name="Murata K."/>
            <person name="Saito Y."/>
            <person name="Sakai S."/>
            <person name="Song C."/>
            <person name="Tasumi E."/>
            <person name="Yamanaka Y."/>
            <person name="Yamaguchi T."/>
            <person name="Kamagata Y."/>
            <person name="Tamaki H."/>
            <person name="Takai K."/>
        </authorList>
    </citation>
    <scope>NUCLEOTIDE SEQUENCE [LARGE SCALE GENOMIC DNA]</scope>
    <source>
        <strain evidence="3 4">MK-D1</strain>
    </source>
</reference>
<evidence type="ECO:0000259" key="2">
    <source>
        <dbReference type="Pfam" id="PF12172"/>
    </source>
</evidence>
<dbReference type="PANTHER" id="PTHR34075">
    <property type="entry name" value="BLR3430 PROTEIN"/>
    <property type="match status" value="1"/>
</dbReference>
<accession>A0A5B9D6G1</accession>
<dbReference type="GeneID" id="41328438"/>
<dbReference type="Proteomes" id="UP000321408">
    <property type="component" value="Chromosome"/>
</dbReference>
<gene>
    <name evidence="3" type="ORF">DSAG12_00435</name>
</gene>
<evidence type="ECO:0000313" key="3">
    <source>
        <dbReference type="EMBL" id="QEE14622.1"/>
    </source>
</evidence>
<dbReference type="RefSeq" id="WP_147661571.1">
    <property type="nucleotide sequence ID" value="NZ_CP042905.2"/>
</dbReference>
<dbReference type="InterPro" id="IPR052513">
    <property type="entry name" value="Thioester_dehydratase-like"/>
</dbReference>
<sequence length="145" mass="16511">MSEENMVTVDKYFNFLREKKLMGSKCPKCGNIDLPPRRLCSKCISESEWIELSGKGILKTFSSIYVGAKAMTQKGYNRKKPYIFAVCQMDEGCSVSGQLIGVEEDKPKEVTFDMPVQVTYLKTQTGEDKEGNPIYRWDLGFEPQK</sequence>
<dbReference type="Pfam" id="PF12172">
    <property type="entry name" value="zf-ChsH2"/>
    <property type="match status" value="1"/>
</dbReference>
<dbReference type="KEGG" id="psyt:DSAG12_00435"/>
<reference evidence="3 4" key="2">
    <citation type="journal article" date="2024" name="Int. J. Syst. Evol. Microbiol.">
        <title>Promethearchaeum syntrophicum gen. nov., sp. nov., an anaerobic, obligately syntrophic archaeon, the first isolate of the lineage 'Asgard' archaea, and proposal of the new archaeal phylum Promethearchaeota phyl. nov. and kingdom Promethearchaeati regn. nov.</title>
        <authorList>
            <person name="Imachi H."/>
            <person name="Nobu M.K."/>
            <person name="Kato S."/>
            <person name="Takaki Y."/>
            <person name="Miyazaki M."/>
            <person name="Miyata M."/>
            <person name="Ogawara M."/>
            <person name="Saito Y."/>
            <person name="Sakai S."/>
            <person name="Tahara Y.O."/>
            <person name="Takano Y."/>
            <person name="Tasumi E."/>
            <person name="Uematsu K."/>
            <person name="Yoshimura T."/>
            <person name="Itoh T."/>
            <person name="Ohkuma M."/>
            <person name="Takai K."/>
        </authorList>
    </citation>
    <scope>NUCLEOTIDE SEQUENCE [LARGE SCALE GENOMIC DNA]</scope>
    <source>
        <strain evidence="3 4">MK-D1</strain>
    </source>
</reference>
<protein>
    <submittedName>
        <fullName evidence="3">Zn-ribbon domain-containing OB-fold protein</fullName>
    </submittedName>
</protein>